<keyword evidence="6" id="KW-1185">Reference proteome</keyword>
<dbReference type="GO" id="GO:0046872">
    <property type="term" value="F:metal ion binding"/>
    <property type="evidence" value="ECO:0007669"/>
    <property type="project" value="UniProtKB-KW"/>
</dbReference>
<protein>
    <recommendedName>
        <fullName evidence="2">Fe2OG dioxygenase domain-containing protein</fullName>
    </recommendedName>
</protein>
<dbReference type="OrthoDB" id="7983652at2"/>
<organism evidence="3 5">
    <name type="scientific">Methylobacterium oxalidis</name>
    <dbReference type="NCBI Taxonomy" id="944322"/>
    <lineage>
        <taxon>Bacteria</taxon>
        <taxon>Pseudomonadati</taxon>
        <taxon>Pseudomonadota</taxon>
        <taxon>Alphaproteobacteria</taxon>
        <taxon>Hyphomicrobiales</taxon>
        <taxon>Methylobacteriaceae</taxon>
        <taxon>Methylobacterium</taxon>
    </lineage>
</organism>
<name>A0A512J5C5_9HYPH</name>
<evidence type="ECO:0000313" key="5">
    <source>
        <dbReference type="Proteomes" id="UP000321960"/>
    </source>
</evidence>
<dbReference type="Proteomes" id="UP001156856">
    <property type="component" value="Unassembled WGS sequence"/>
</dbReference>
<dbReference type="InterPro" id="IPR055091">
    <property type="entry name" value="WelO5-like"/>
</dbReference>
<dbReference type="Gene3D" id="2.60.120.620">
    <property type="entry name" value="q2cbj1_9rhob like domain"/>
    <property type="match status" value="1"/>
</dbReference>
<comment type="caution">
    <text evidence="3">The sequence shown here is derived from an EMBL/GenBank/DDBJ whole genome shotgun (WGS) entry which is preliminary data.</text>
</comment>
<keyword evidence="1" id="KW-0560">Oxidoreductase</keyword>
<keyword evidence="1" id="KW-0408">Iron</keyword>
<dbReference type="EMBL" id="BJZU01000063">
    <property type="protein sequence ID" value="GEP05155.1"/>
    <property type="molecule type" value="Genomic_DNA"/>
</dbReference>
<proteinExistence type="inferred from homology"/>
<gene>
    <name evidence="4" type="ORF">GCM10007888_09340</name>
    <name evidence="3" type="ORF">MOX02_31930</name>
</gene>
<reference evidence="4" key="4">
    <citation type="submission" date="2023-01" db="EMBL/GenBank/DDBJ databases">
        <title>Draft genome sequence of Methylobacterium oxalidis strain NBRC 107715.</title>
        <authorList>
            <person name="Sun Q."/>
            <person name="Mori K."/>
        </authorList>
    </citation>
    <scope>NUCLEOTIDE SEQUENCE</scope>
    <source>
        <strain evidence="4">NBRC 107715</strain>
    </source>
</reference>
<evidence type="ECO:0000256" key="1">
    <source>
        <dbReference type="RuleBase" id="RU003682"/>
    </source>
</evidence>
<dbReference type="GO" id="GO:0016491">
    <property type="term" value="F:oxidoreductase activity"/>
    <property type="evidence" value="ECO:0007669"/>
    <property type="project" value="UniProtKB-KW"/>
</dbReference>
<dbReference type="RefSeq" id="WP_147026730.1">
    <property type="nucleotide sequence ID" value="NZ_BJZU01000063.1"/>
</dbReference>
<sequence>MTFLRTVSLDASEAAAHGTALSRLRADDEQAVVVRNVFSAEECAAIVADLEANRPGFPATSFPAPFRSSFYGMNLNLADPSLRAYFEMEPSFSRSLAALMAPYGGFEARVLRLLSALDGGRPYGAPPGPGSAGPYMVTTFRSHREGGYIPPHFDNEQRIRPSYEHLETLIDGDIFSFVLTLSRAEQGGMLEVFDAKSEAWSARFQNRDRPVPKPDVAAFARHAFDVEAGTIVLLRSGRFLHHVSPVIGTTRRWTACSFMAESRGRDRVHCWG</sequence>
<reference evidence="6" key="2">
    <citation type="journal article" date="2019" name="Int. J. Syst. Evol. Microbiol.">
        <title>The Global Catalogue of Microorganisms (GCM) 10K type strain sequencing project: providing services to taxonomists for standard genome sequencing and annotation.</title>
        <authorList>
            <consortium name="The Broad Institute Genomics Platform"/>
            <consortium name="The Broad Institute Genome Sequencing Center for Infectious Disease"/>
            <person name="Wu L."/>
            <person name="Ma J."/>
        </authorList>
    </citation>
    <scope>NUCLEOTIDE SEQUENCE [LARGE SCALE GENOMIC DNA]</scope>
    <source>
        <strain evidence="6">NBRC 107715</strain>
    </source>
</reference>
<dbReference type="AlphaFoldDB" id="A0A512J5C5"/>
<dbReference type="Proteomes" id="UP000321960">
    <property type="component" value="Unassembled WGS sequence"/>
</dbReference>
<evidence type="ECO:0000313" key="3">
    <source>
        <dbReference type="EMBL" id="GEP05155.1"/>
    </source>
</evidence>
<comment type="similarity">
    <text evidence="1">Belongs to the iron/ascorbate-dependent oxidoreductase family.</text>
</comment>
<evidence type="ECO:0000313" key="4">
    <source>
        <dbReference type="EMBL" id="GLS62553.1"/>
    </source>
</evidence>
<reference evidence="4" key="1">
    <citation type="journal article" date="2014" name="Int. J. Syst. Evol. Microbiol.">
        <title>Complete genome of a new Firmicutes species belonging to the dominant human colonic microbiota ('Ruminococcus bicirculans') reveals two chromosomes and a selective capacity to utilize plant glucans.</title>
        <authorList>
            <consortium name="NISC Comparative Sequencing Program"/>
            <person name="Wegmann U."/>
            <person name="Louis P."/>
            <person name="Goesmann A."/>
            <person name="Henrissat B."/>
            <person name="Duncan S.H."/>
            <person name="Flint H.J."/>
        </authorList>
    </citation>
    <scope>NUCLEOTIDE SEQUENCE</scope>
    <source>
        <strain evidence="4">NBRC 107715</strain>
    </source>
</reference>
<dbReference type="SUPFAM" id="SSF51197">
    <property type="entry name" value="Clavaminate synthase-like"/>
    <property type="match status" value="1"/>
</dbReference>
<feature type="domain" description="Fe2OG dioxygenase" evidence="2">
    <location>
        <begin position="128"/>
        <end position="261"/>
    </location>
</feature>
<accession>A0A512J5C5</accession>
<dbReference type="EMBL" id="BSPK01000015">
    <property type="protein sequence ID" value="GLS62553.1"/>
    <property type="molecule type" value="Genomic_DNA"/>
</dbReference>
<reference evidence="3 5" key="3">
    <citation type="submission" date="2019-07" db="EMBL/GenBank/DDBJ databases">
        <title>Whole genome shotgun sequence of Methylobacterium oxalidis NBRC 107715.</title>
        <authorList>
            <person name="Hosoyama A."/>
            <person name="Uohara A."/>
            <person name="Ohji S."/>
            <person name="Ichikawa N."/>
        </authorList>
    </citation>
    <scope>NUCLEOTIDE SEQUENCE [LARGE SCALE GENOMIC DNA]</scope>
    <source>
        <strain evidence="3 5">NBRC 107715</strain>
    </source>
</reference>
<dbReference type="PROSITE" id="PS51471">
    <property type="entry name" value="FE2OG_OXY"/>
    <property type="match status" value="1"/>
</dbReference>
<dbReference type="Pfam" id="PF22814">
    <property type="entry name" value="WelO5"/>
    <property type="match status" value="1"/>
</dbReference>
<keyword evidence="1" id="KW-0479">Metal-binding</keyword>
<evidence type="ECO:0000259" key="2">
    <source>
        <dbReference type="PROSITE" id="PS51471"/>
    </source>
</evidence>
<dbReference type="InterPro" id="IPR005123">
    <property type="entry name" value="Oxoglu/Fe-dep_dioxygenase_dom"/>
</dbReference>
<evidence type="ECO:0000313" key="6">
    <source>
        <dbReference type="Proteomes" id="UP001156856"/>
    </source>
</evidence>